<dbReference type="Proteomes" id="UP000447434">
    <property type="component" value="Chromosome 1"/>
</dbReference>
<proteinExistence type="predicted"/>
<dbReference type="AlphaFoldDB" id="A0A6A4R2M6"/>
<reference evidence="2" key="1">
    <citation type="journal article" date="2020" name="Nat. Commun.">
        <title>Genome sequence of the cluster root forming white lupin.</title>
        <authorList>
            <person name="Hufnagel B."/>
            <person name="Marques A."/>
            <person name="Soriano A."/>
            <person name="Marques L."/>
            <person name="Divol F."/>
            <person name="Doumas P."/>
            <person name="Sallet E."/>
            <person name="Mancinotti D."/>
            <person name="Carrere S."/>
            <person name="Marande W."/>
            <person name="Arribat S."/>
            <person name="Keller J."/>
            <person name="Huneau C."/>
            <person name="Blein T."/>
            <person name="Aime D."/>
            <person name="Laguerre M."/>
            <person name="Taylor J."/>
            <person name="Schubert V."/>
            <person name="Nelson M."/>
            <person name="Geu-Flores F."/>
            <person name="Crespi M."/>
            <person name="Gallardo-Guerrero K."/>
            <person name="Delaux P.-M."/>
            <person name="Salse J."/>
            <person name="Berges H."/>
            <person name="Guyot R."/>
            <person name="Gouzy J."/>
            <person name="Peret B."/>
        </authorList>
    </citation>
    <scope>NUCLEOTIDE SEQUENCE [LARGE SCALE GENOMIC DNA]</scope>
    <source>
        <strain evidence="2">cv. Amiga</strain>
    </source>
</reference>
<evidence type="ECO:0000313" key="2">
    <source>
        <dbReference type="Proteomes" id="UP000447434"/>
    </source>
</evidence>
<protein>
    <submittedName>
        <fullName evidence="1">Uncharacterized protein</fullName>
    </submittedName>
</protein>
<sequence length="60" mass="6786">MFPSPLFLGDSFRKSHGGLRRFLTENDSNNMESSFPFSSPTTVRWGYMMAREMAATTMAS</sequence>
<evidence type="ECO:0000313" key="1">
    <source>
        <dbReference type="EMBL" id="KAE9621205.1"/>
    </source>
</evidence>
<accession>A0A6A4R2M6</accession>
<comment type="caution">
    <text evidence="1">The sequence shown here is derived from an EMBL/GenBank/DDBJ whole genome shotgun (WGS) entry which is preliminary data.</text>
</comment>
<name>A0A6A4R2M6_LUPAL</name>
<organism evidence="1 2">
    <name type="scientific">Lupinus albus</name>
    <name type="common">White lupine</name>
    <name type="synonym">Lupinus termis</name>
    <dbReference type="NCBI Taxonomy" id="3870"/>
    <lineage>
        <taxon>Eukaryota</taxon>
        <taxon>Viridiplantae</taxon>
        <taxon>Streptophyta</taxon>
        <taxon>Embryophyta</taxon>
        <taxon>Tracheophyta</taxon>
        <taxon>Spermatophyta</taxon>
        <taxon>Magnoliopsida</taxon>
        <taxon>eudicotyledons</taxon>
        <taxon>Gunneridae</taxon>
        <taxon>Pentapetalae</taxon>
        <taxon>rosids</taxon>
        <taxon>fabids</taxon>
        <taxon>Fabales</taxon>
        <taxon>Fabaceae</taxon>
        <taxon>Papilionoideae</taxon>
        <taxon>50 kb inversion clade</taxon>
        <taxon>genistoids sensu lato</taxon>
        <taxon>core genistoids</taxon>
        <taxon>Genisteae</taxon>
        <taxon>Lupinus</taxon>
    </lineage>
</organism>
<keyword evidence="2" id="KW-1185">Reference proteome</keyword>
<dbReference type="EMBL" id="WOCE01000001">
    <property type="protein sequence ID" value="KAE9621205.1"/>
    <property type="molecule type" value="Genomic_DNA"/>
</dbReference>
<gene>
    <name evidence="1" type="ORF">Lalb_Chr01g0011181</name>
</gene>